<evidence type="ECO:0000259" key="6">
    <source>
        <dbReference type="PROSITE" id="PS51635"/>
    </source>
</evidence>
<dbReference type="GeneTree" id="ENSGT00940000155662"/>
<proteinExistence type="predicted"/>
<evidence type="ECO:0000256" key="2">
    <source>
        <dbReference type="ARBA" id="ARBA00022801"/>
    </source>
</evidence>
<keyword evidence="8" id="KW-1185">Reference proteome</keyword>
<dbReference type="GO" id="GO:0055088">
    <property type="term" value="P:lipid homeostasis"/>
    <property type="evidence" value="ECO:0007669"/>
    <property type="project" value="TreeGrafter"/>
</dbReference>
<dbReference type="GO" id="GO:0016020">
    <property type="term" value="C:membrane"/>
    <property type="evidence" value="ECO:0007669"/>
    <property type="project" value="TreeGrafter"/>
</dbReference>
<dbReference type="Proteomes" id="UP000001811">
    <property type="component" value="Unplaced"/>
</dbReference>
<dbReference type="FunFam" id="3.40.1090.10:FF:000003">
    <property type="entry name" value="Patatin-like phospholipase domain-containing protein 2"/>
    <property type="match status" value="1"/>
</dbReference>
<dbReference type="GO" id="GO:0019433">
    <property type="term" value="P:triglyceride catabolic process"/>
    <property type="evidence" value="ECO:0007669"/>
    <property type="project" value="TreeGrafter"/>
</dbReference>
<reference evidence="7" key="2">
    <citation type="submission" date="2025-08" db="UniProtKB">
        <authorList>
            <consortium name="Ensembl"/>
        </authorList>
    </citation>
    <scope>IDENTIFICATION</scope>
    <source>
        <strain evidence="7">Thorbecke</strain>
    </source>
</reference>
<name>G1THC3_RABIT</name>
<dbReference type="GO" id="GO:0005811">
    <property type="term" value="C:lipid droplet"/>
    <property type="evidence" value="ECO:0007669"/>
    <property type="project" value="TreeGrafter"/>
</dbReference>
<dbReference type="Ensembl" id="ENSOCUT00000031645.2">
    <property type="protein sequence ID" value="ENSOCUP00000016329.2"/>
    <property type="gene ID" value="ENSOCUG00000017273.3"/>
</dbReference>
<dbReference type="GO" id="GO:0005737">
    <property type="term" value="C:cytoplasm"/>
    <property type="evidence" value="ECO:0007669"/>
    <property type="project" value="TreeGrafter"/>
</dbReference>
<evidence type="ECO:0000313" key="7">
    <source>
        <dbReference type="Ensembl" id="ENSOCUP00000016329.2"/>
    </source>
</evidence>
<dbReference type="PROSITE" id="PS51635">
    <property type="entry name" value="PNPLA"/>
    <property type="match status" value="1"/>
</dbReference>
<feature type="region of interest" description="Disordered" evidence="5">
    <location>
        <begin position="336"/>
        <end position="357"/>
    </location>
</feature>
<dbReference type="AlphaFoldDB" id="G1THC3"/>
<feature type="domain" description="PNPLA" evidence="6">
    <location>
        <begin position="10"/>
        <end position="228"/>
    </location>
</feature>
<evidence type="ECO:0000256" key="4">
    <source>
        <dbReference type="PROSITE-ProRule" id="PRU01161"/>
    </source>
</evidence>
<feature type="region of interest" description="Disordered" evidence="5">
    <location>
        <begin position="379"/>
        <end position="443"/>
    </location>
</feature>
<dbReference type="SUPFAM" id="SSF52151">
    <property type="entry name" value="FabD/lysophospholipase-like"/>
    <property type="match status" value="1"/>
</dbReference>
<dbReference type="InterPro" id="IPR016035">
    <property type="entry name" value="Acyl_Trfase/lysoPLipase"/>
</dbReference>
<dbReference type="Pfam" id="PF01734">
    <property type="entry name" value="Patatin"/>
    <property type="match status" value="1"/>
</dbReference>
<evidence type="ECO:0000256" key="1">
    <source>
        <dbReference type="ARBA" id="ARBA00013279"/>
    </source>
</evidence>
<feature type="active site" description="Nucleophile" evidence="4">
    <location>
        <position position="47"/>
    </location>
</feature>
<accession>G1THC3</accession>
<evidence type="ECO:0000256" key="3">
    <source>
        <dbReference type="ARBA" id="ARBA00023098"/>
    </source>
</evidence>
<dbReference type="PANTHER" id="PTHR12406:SF22">
    <property type="entry name" value="1-ACYLGLYCEROL-3-PHOSPHATE O-ACYLTRANSFERASE PNPLA3"/>
    <property type="match status" value="1"/>
</dbReference>
<protein>
    <recommendedName>
        <fullName evidence="1">triacylglycerol lipase</fullName>
        <ecNumber evidence="1">3.1.1.3</ecNumber>
    </recommendedName>
</protein>
<keyword evidence="3 4" id="KW-0443">Lipid metabolism</keyword>
<reference evidence="7" key="3">
    <citation type="submission" date="2025-09" db="UniProtKB">
        <authorList>
            <consortium name="Ensembl"/>
        </authorList>
    </citation>
    <scope>IDENTIFICATION</scope>
    <source>
        <strain evidence="7">Thorbecke</strain>
    </source>
</reference>
<dbReference type="HOGENOM" id="CLU_018371_4_0_1"/>
<dbReference type="STRING" id="9986.ENSOCUP00000016329"/>
<feature type="short sequence motif" description="GXGXXG" evidence="4">
    <location>
        <begin position="14"/>
        <end position="19"/>
    </location>
</feature>
<dbReference type="FunCoup" id="G1THC3">
    <property type="interactions" value="3"/>
</dbReference>
<feature type="active site" description="Proton acceptor" evidence="4">
    <location>
        <position position="215"/>
    </location>
</feature>
<evidence type="ECO:0000313" key="8">
    <source>
        <dbReference type="Proteomes" id="UP000001811"/>
    </source>
</evidence>
<organism evidence="7 8">
    <name type="scientific">Oryctolagus cuniculus</name>
    <name type="common">Rabbit</name>
    <dbReference type="NCBI Taxonomy" id="9986"/>
    <lineage>
        <taxon>Eukaryota</taxon>
        <taxon>Metazoa</taxon>
        <taxon>Chordata</taxon>
        <taxon>Craniata</taxon>
        <taxon>Vertebrata</taxon>
        <taxon>Euteleostomi</taxon>
        <taxon>Mammalia</taxon>
        <taxon>Eutheria</taxon>
        <taxon>Euarchontoglires</taxon>
        <taxon>Glires</taxon>
        <taxon>Lagomorpha</taxon>
        <taxon>Leporidae</taxon>
        <taxon>Oryctolagus</taxon>
    </lineage>
</organism>
<feature type="compositionally biased region" description="Gly residues" evidence="5">
    <location>
        <begin position="410"/>
        <end position="434"/>
    </location>
</feature>
<dbReference type="GO" id="GO:0004806">
    <property type="term" value="F:triacylglycerol lipase activity"/>
    <property type="evidence" value="ECO:0007669"/>
    <property type="project" value="UniProtKB-EC"/>
</dbReference>
<dbReference type="Bgee" id="ENSOCUG00000017273">
    <property type="expression patterns" value="Expressed in prefrontal cortex and 6 other cell types or tissues"/>
</dbReference>
<dbReference type="InterPro" id="IPR002641">
    <property type="entry name" value="PNPLA_dom"/>
</dbReference>
<evidence type="ECO:0000256" key="5">
    <source>
        <dbReference type="SAM" id="MobiDB-lite"/>
    </source>
</evidence>
<dbReference type="Gene3D" id="3.40.1090.10">
    <property type="entry name" value="Cytosolic phospholipase A2 catalytic domain"/>
    <property type="match status" value="2"/>
</dbReference>
<reference evidence="7 8" key="1">
    <citation type="journal article" date="2011" name="Nature">
        <title>A high-resolution map of human evolutionary constraint using 29 mammals.</title>
        <authorList>
            <person name="Lindblad-Toh K."/>
            <person name="Garber M."/>
            <person name="Zuk O."/>
            <person name="Lin M.F."/>
            <person name="Parker B.J."/>
            <person name="Washietl S."/>
            <person name="Kheradpour P."/>
            <person name="Ernst J."/>
            <person name="Jordan G."/>
            <person name="Mauceli E."/>
            <person name="Ward L.D."/>
            <person name="Lowe C.B."/>
            <person name="Holloway A.K."/>
            <person name="Clamp M."/>
            <person name="Gnerre S."/>
            <person name="Alfoldi J."/>
            <person name="Beal K."/>
            <person name="Chang J."/>
            <person name="Clawson H."/>
            <person name="Cuff J."/>
            <person name="Di Palma F."/>
            <person name="Fitzgerald S."/>
            <person name="Flicek P."/>
            <person name="Guttman M."/>
            <person name="Hubisz M.J."/>
            <person name="Jaffe D.B."/>
            <person name="Jungreis I."/>
            <person name="Kent W.J."/>
            <person name="Kostka D."/>
            <person name="Lara M."/>
            <person name="Martins A.L."/>
            <person name="Massingham T."/>
            <person name="Moltke I."/>
            <person name="Raney B.J."/>
            <person name="Rasmussen M.D."/>
            <person name="Robinson J."/>
            <person name="Stark A."/>
            <person name="Vilella A.J."/>
            <person name="Wen J."/>
            <person name="Xie X."/>
            <person name="Zody M.C."/>
            <person name="Baldwin J."/>
            <person name="Bloom T."/>
            <person name="Chin C.W."/>
            <person name="Heiman D."/>
            <person name="Nicol R."/>
            <person name="Nusbaum C."/>
            <person name="Young S."/>
            <person name="Wilkinson J."/>
            <person name="Worley K.C."/>
            <person name="Kovar C.L."/>
            <person name="Muzny D.M."/>
            <person name="Gibbs R.A."/>
            <person name="Cree A."/>
            <person name="Dihn H.H."/>
            <person name="Fowler G."/>
            <person name="Jhangiani S."/>
            <person name="Joshi V."/>
            <person name="Lee S."/>
            <person name="Lewis L.R."/>
            <person name="Nazareth L.V."/>
            <person name="Okwuonu G."/>
            <person name="Santibanez J."/>
            <person name="Warren W.C."/>
            <person name="Mardis E.R."/>
            <person name="Weinstock G.M."/>
            <person name="Wilson R.K."/>
            <person name="Delehaunty K."/>
            <person name="Dooling D."/>
            <person name="Fronik C."/>
            <person name="Fulton L."/>
            <person name="Fulton B."/>
            <person name="Graves T."/>
            <person name="Minx P."/>
            <person name="Sodergren E."/>
            <person name="Birney E."/>
            <person name="Margulies E.H."/>
            <person name="Herrero J."/>
            <person name="Green E.D."/>
            <person name="Haussler D."/>
            <person name="Siepel A."/>
            <person name="Goldman N."/>
            <person name="Pollard K.S."/>
            <person name="Pedersen J.S."/>
            <person name="Lander E.S."/>
            <person name="Kellis M."/>
        </authorList>
    </citation>
    <scope>NUCLEOTIDE SEQUENCE [LARGE SCALE GENOMIC DNA]</scope>
    <source>
        <strain evidence="8">Thorbecke</strain>
    </source>
</reference>
<dbReference type="EC" id="3.1.1.3" evidence="1"/>
<sequence>MYDPEHGWSLSFAGCGFMGFYHVGATRCLSEHAPHLLRDARMFLGCSAGALHCVTFLCGMPLGTQGPACAPASQGALSGVSQASEPRSVSGETDRGLQLHACPSVPARLSGDKTLQVLMDMAREARRRNIGVLHPSFNLGRYIRNQLQLYLPANVHRIVSGRVSISLTRVSDGENVLVSDFHSKEEVVDALLCSCFIPFYSGVIPPAFRGERYMDGGASDNVPCIDARTTITVSPFYGEHDICPKVKSTNFLHVNVTNLSLRLCLGNVYLMTRALFPPDVKTGAVAPRPPRRRPVAAVAGVPDVCPLDLVSAPCLQVSARTAGVCARWAPLSSGGTSRSVLGTPGRSPSGGLCSVGGGRAPQRAQGTCWNPWPRPTCAAAGEPPHSSGVATGAPCWKEERARPGSRGRGEGGGQEPDSMGGVGPESGCDKGGVGPVRAGRGCL</sequence>
<dbReference type="InterPro" id="IPR033562">
    <property type="entry name" value="PLPL"/>
</dbReference>
<feature type="short sequence motif" description="GXSXG" evidence="4">
    <location>
        <begin position="45"/>
        <end position="49"/>
    </location>
</feature>
<dbReference type="InParanoid" id="G1THC3"/>
<keyword evidence="2 4" id="KW-0378">Hydrolase</keyword>
<keyword evidence="4" id="KW-0442">Lipid degradation</keyword>
<feature type="short sequence motif" description="DGA/G" evidence="4">
    <location>
        <begin position="215"/>
        <end position="217"/>
    </location>
</feature>
<dbReference type="PANTHER" id="PTHR12406">
    <property type="entry name" value="CALCIUM-INDEPENDENT PHOSPHOLIPASE A2 IPLA2 -RELATED"/>
    <property type="match status" value="1"/>
</dbReference>